<accession>A0ACC1U8A2</accession>
<proteinExistence type="predicted"/>
<gene>
    <name evidence="1" type="ORF">F5876DRAFT_87306</name>
</gene>
<reference evidence="1" key="1">
    <citation type="submission" date="2022-09" db="EMBL/GenBank/DDBJ databases">
        <title>A Global Phylogenomic Analysis of the Shiitake Genus Lentinula.</title>
        <authorList>
            <consortium name="DOE Joint Genome Institute"/>
            <person name="Sierra-Patev S."/>
            <person name="Min B."/>
            <person name="Naranjo-Ortiz M."/>
            <person name="Looney B."/>
            <person name="Konkel Z."/>
            <person name="Slot J.C."/>
            <person name="Sakamoto Y."/>
            <person name="Steenwyk J.L."/>
            <person name="Rokas A."/>
            <person name="Carro J."/>
            <person name="Camarero S."/>
            <person name="Ferreira P."/>
            <person name="Molpeceres G."/>
            <person name="Ruiz-Duenas F.J."/>
            <person name="Serrano A."/>
            <person name="Henrissat B."/>
            <person name="Drula E."/>
            <person name="Hughes K.W."/>
            <person name="Mata J.L."/>
            <person name="Ishikawa N.K."/>
            <person name="Vargas-Isla R."/>
            <person name="Ushijima S."/>
            <person name="Smith C.A."/>
            <person name="Ahrendt S."/>
            <person name="Andreopoulos W."/>
            <person name="He G."/>
            <person name="Labutti K."/>
            <person name="Lipzen A."/>
            <person name="Ng V."/>
            <person name="Riley R."/>
            <person name="Sandor L."/>
            <person name="Barry K."/>
            <person name="Martinez A.T."/>
            <person name="Xiao Y."/>
            <person name="Gibbons J.G."/>
            <person name="Terashima K."/>
            <person name="Grigoriev I.V."/>
            <person name="Hibbett D.S."/>
        </authorList>
    </citation>
    <scope>NUCLEOTIDE SEQUENCE</scope>
    <source>
        <strain evidence="1">TMI1499</strain>
    </source>
</reference>
<dbReference type="EMBL" id="MU795004">
    <property type="protein sequence ID" value="KAJ3813043.1"/>
    <property type="molecule type" value="Genomic_DNA"/>
</dbReference>
<organism evidence="1 2">
    <name type="scientific">Lentinula aff. lateritia</name>
    <dbReference type="NCBI Taxonomy" id="2804960"/>
    <lineage>
        <taxon>Eukaryota</taxon>
        <taxon>Fungi</taxon>
        <taxon>Dikarya</taxon>
        <taxon>Basidiomycota</taxon>
        <taxon>Agaricomycotina</taxon>
        <taxon>Agaricomycetes</taxon>
        <taxon>Agaricomycetidae</taxon>
        <taxon>Agaricales</taxon>
        <taxon>Marasmiineae</taxon>
        <taxon>Omphalotaceae</taxon>
        <taxon>Lentinula</taxon>
    </lineage>
</organism>
<evidence type="ECO:0000313" key="1">
    <source>
        <dbReference type="EMBL" id="KAJ3813043.1"/>
    </source>
</evidence>
<sequence>MDWAPRVGTRAAAHLPTDAEDLCERAFFRLAYCMKWENIPPKLGIYLLPSASKTFAQRGERQVSVVAKEEKRAFTLCDFLPFQCVWAGKTAASLPSDNAPGMAEAPASEKSPRSHFSTLKTMIEYVKERVIDEDPHLDNDQKAIFYIDIYPVHTGEPFRQFFITFEDFILAFVPGNCTGKPSAAYQAHSKGGALSVDGK</sequence>
<keyword evidence="2" id="KW-1185">Reference proteome</keyword>
<protein>
    <submittedName>
        <fullName evidence="1">Uncharacterized protein</fullName>
    </submittedName>
</protein>
<evidence type="ECO:0000313" key="2">
    <source>
        <dbReference type="Proteomes" id="UP001163835"/>
    </source>
</evidence>
<comment type="caution">
    <text evidence="1">The sequence shown here is derived from an EMBL/GenBank/DDBJ whole genome shotgun (WGS) entry which is preliminary data.</text>
</comment>
<name>A0ACC1U8A2_9AGAR</name>
<dbReference type="Proteomes" id="UP001163835">
    <property type="component" value="Unassembled WGS sequence"/>
</dbReference>